<dbReference type="EMBL" id="OY731406">
    <property type="protein sequence ID" value="CAJ1973021.1"/>
    <property type="molecule type" value="Genomic_DNA"/>
</dbReference>
<name>A0AA86TB55_9FABA</name>
<protein>
    <submittedName>
        <fullName evidence="1">Uncharacterized protein</fullName>
    </submittedName>
</protein>
<gene>
    <name evidence="1" type="ORF">AYBTSS11_LOCUS25079</name>
</gene>
<accession>A0AA86TB55</accession>
<dbReference type="Proteomes" id="UP001189624">
    <property type="component" value="Chromosome 9"/>
</dbReference>
<organism evidence="1 2">
    <name type="scientific">Sphenostylis stenocarpa</name>
    <dbReference type="NCBI Taxonomy" id="92480"/>
    <lineage>
        <taxon>Eukaryota</taxon>
        <taxon>Viridiplantae</taxon>
        <taxon>Streptophyta</taxon>
        <taxon>Embryophyta</taxon>
        <taxon>Tracheophyta</taxon>
        <taxon>Spermatophyta</taxon>
        <taxon>Magnoliopsida</taxon>
        <taxon>eudicotyledons</taxon>
        <taxon>Gunneridae</taxon>
        <taxon>Pentapetalae</taxon>
        <taxon>rosids</taxon>
        <taxon>fabids</taxon>
        <taxon>Fabales</taxon>
        <taxon>Fabaceae</taxon>
        <taxon>Papilionoideae</taxon>
        <taxon>50 kb inversion clade</taxon>
        <taxon>NPAAA clade</taxon>
        <taxon>indigoferoid/millettioid clade</taxon>
        <taxon>Phaseoleae</taxon>
        <taxon>Sphenostylis</taxon>
    </lineage>
</organism>
<sequence>MGLALVKAHRTKSRRKIGSFDPPKWRFKSGIKREIIKGMDVEISRSLHDYRIIETHRDRSLPRI</sequence>
<reference evidence="1" key="1">
    <citation type="submission" date="2023-10" db="EMBL/GenBank/DDBJ databases">
        <authorList>
            <person name="Domelevo Entfellner J.-B."/>
        </authorList>
    </citation>
    <scope>NUCLEOTIDE SEQUENCE</scope>
</reference>
<evidence type="ECO:0000313" key="1">
    <source>
        <dbReference type="EMBL" id="CAJ1973021.1"/>
    </source>
</evidence>
<dbReference type="Gramene" id="rna-AYBTSS11_LOCUS25079">
    <property type="protein sequence ID" value="CAJ1973021.1"/>
    <property type="gene ID" value="gene-AYBTSS11_LOCUS25079"/>
</dbReference>
<keyword evidence="2" id="KW-1185">Reference proteome</keyword>
<dbReference type="AlphaFoldDB" id="A0AA86TB55"/>
<proteinExistence type="predicted"/>
<evidence type="ECO:0000313" key="2">
    <source>
        <dbReference type="Proteomes" id="UP001189624"/>
    </source>
</evidence>